<organism evidence="2 3">
    <name type="scientific">Sphaerobolus stellatus (strain SS14)</name>
    <dbReference type="NCBI Taxonomy" id="990650"/>
    <lineage>
        <taxon>Eukaryota</taxon>
        <taxon>Fungi</taxon>
        <taxon>Dikarya</taxon>
        <taxon>Basidiomycota</taxon>
        <taxon>Agaricomycotina</taxon>
        <taxon>Agaricomycetes</taxon>
        <taxon>Phallomycetidae</taxon>
        <taxon>Geastrales</taxon>
        <taxon>Sphaerobolaceae</taxon>
        <taxon>Sphaerobolus</taxon>
    </lineage>
</organism>
<sequence length="221" mass="25324">MGRKSNAAKIFAKNASKARQKARKSSPDPVSVTPCESDSDAEYQPKDAIQAKLMRLEKEGLIPEWDDSESEAEEDIVDEDAEAEVRNDAMLLTFVMRLREAQELMDKVEREKSALRKRPKRYQGNSERSKRRWAQQRHDMLKANPNHKFITDWFKPLKKKEASEQAMESIDLTLDDDGEDSHAEVSEPQEIDIDSAHEESDSDVSEDNEEEAEVTKEARNS</sequence>
<evidence type="ECO:0000256" key="1">
    <source>
        <dbReference type="SAM" id="MobiDB-lite"/>
    </source>
</evidence>
<feature type="region of interest" description="Disordered" evidence="1">
    <location>
        <begin position="109"/>
        <end position="144"/>
    </location>
</feature>
<protein>
    <submittedName>
        <fullName evidence="2">Uncharacterized protein</fullName>
    </submittedName>
</protein>
<dbReference type="EMBL" id="KN837368">
    <property type="protein sequence ID" value="KIJ26479.1"/>
    <property type="molecule type" value="Genomic_DNA"/>
</dbReference>
<dbReference type="OrthoDB" id="10630792at2759"/>
<feature type="region of interest" description="Disordered" evidence="1">
    <location>
        <begin position="160"/>
        <end position="221"/>
    </location>
</feature>
<accession>A0A0C9TXF1</accession>
<keyword evidence="3" id="KW-1185">Reference proteome</keyword>
<reference evidence="2 3" key="1">
    <citation type="submission" date="2014-06" db="EMBL/GenBank/DDBJ databases">
        <title>Evolutionary Origins and Diversification of the Mycorrhizal Mutualists.</title>
        <authorList>
            <consortium name="DOE Joint Genome Institute"/>
            <consortium name="Mycorrhizal Genomics Consortium"/>
            <person name="Kohler A."/>
            <person name="Kuo A."/>
            <person name="Nagy L.G."/>
            <person name="Floudas D."/>
            <person name="Copeland A."/>
            <person name="Barry K.W."/>
            <person name="Cichocki N."/>
            <person name="Veneault-Fourrey C."/>
            <person name="LaButti K."/>
            <person name="Lindquist E.A."/>
            <person name="Lipzen A."/>
            <person name="Lundell T."/>
            <person name="Morin E."/>
            <person name="Murat C."/>
            <person name="Riley R."/>
            <person name="Ohm R."/>
            <person name="Sun H."/>
            <person name="Tunlid A."/>
            <person name="Henrissat B."/>
            <person name="Grigoriev I.V."/>
            <person name="Hibbett D.S."/>
            <person name="Martin F."/>
        </authorList>
    </citation>
    <scope>NUCLEOTIDE SEQUENCE [LARGE SCALE GENOMIC DNA]</scope>
    <source>
        <strain evidence="2 3">SS14</strain>
    </source>
</reference>
<feature type="compositionally biased region" description="Acidic residues" evidence="1">
    <location>
        <begin position="200"/>
        <end position="212"/>
    </location>
</feature>
<dbReference type="Proteomes" id="UP000054279">
    <property type="component" value="Unassembled WGS sequence"/>
</dbReference>
<feature type="compositionally biased region" description="Acidic residues" evidence="1">
    <location>
        <begin position="64"/>
        <end position="81"/>
    </location>
</feature>
<proteinExistence type="predicted"/>
<feature type="region of interest" description="Disordered" evidence="1">
    <location>
        <begin position="61"/>
        <end position="81"/>
    </location>
</feature>
<evidence type="ECO:0000313" key="3">
    <source>
        <dbReference type="Proteomes" id="UP000054279"/>
    </source>
</evidence>
<feature type="region of interest" description="Disordered" evidence="1">
    <location>
        <begin position="1"/>
        <end position="46"/>
    </location>
</feature>
<name>A0A0C9TXF1_SPHS4</name>
<gene>
    <name evidence="2" type="ORF">M422DRAFT_55512</name>
</gene>
<dbReference type="HOGENOM" id="CLU_113427_0_0_1"/>
<dbReference type="AlphaFoldDB" id="A0A0C9TXF1"/>
<evidence type="ECO:0000313" key="2">
    <source>
        <dbReference type="EMBL" id="KIJ26479.1"/>
    </source>
</evidence>